<proteinExistence type="predicted"/>
<dbReference type="Gene3D" id="3.40.50.150">
    <property type="entry name" value="Vaccinia Virus protein VP39"/>
    <property type="match status" value="1"/>
</dbReference>
<dbReference type="PROSITE" id="PS50123">
    <property type="entry name" value="CHER"/>
    <property type="match status" value="1"/>
</dbReference>
<dbReference type="InterPro" id="IPR022641">
    <property type="entry name" value="CheR_N"/>
</dbReference>
<dbReference type="OrthoDB" id="9799157at2"/>
<dbReference type="InterPro" id="IPR050903">
    <property type="entry name" value="Bact_Chemotaxis_MeTrfase"/>
</dbReference>
<feature type="coiled-coil region" evidence="6">
    <location>
        <begin position="433"/>
        <end position="467"/>
    </location>
</feature>
<evidence type="ECO:0000256" key="2">
    <source>
        <dbReference type="ARBA" id="ARBA00012534"/>
    </source>
</evidence>
<keyword evidence="3" id="KW-0489">Methyltransferase</keyword>
<dbReference type="PRINTS" id="PR00996">
    <property type="entry name" value="CHERMTFRASE"/>
</dbReference>
<dbReference type="EC" id="2.1.1.80" evidence="2"/>
<accession>A0A9X5E0P2</accession>
<dbReference type="Pfam" id="PF01739">
    <property type="entry name" value="CheR"/>
    <property type="match status" value="1"/>
</dbReference>
<evidence type="ECO:0000313" key="8">
    <source>
        <dbReference type="EMBL" id="NHC33321.1"/>
    </source>
</evidence>
<comment type="catalytic activity">
    <reaction evidence="1">
        <text>L-glutamyl-[protein] + S-adenosyl-L-methionine = [protein]-L-glutamate 5-O-methyl ester + S-adenosyl-L-homocysteine</text>
        <dbReference type="Rhea" id="RHEA:24452"/>
        <dbReference type="Rhea" id="RHEA-COMP:10208"/>
        <dbReference type="Rhea" id="RHEA-COMP:10311"/>
        <dbReference type="ChEBI" id="CHEBI:29973"/>
        <dbReference type="ChEBI" id="CHEBI:57856"/>
        <dbReference type="ChEBI" id="CHEBI:59789"/>
        <dbReference type="ChEBI" id="CHEBI:82795"/>
        <dbReference type="EC" id="2.1.1.80"/>
    </reaction>
</comment>
<dbReference type="CDD" id="cd02440">
    <property type="entry name" value="AdoMet_MTases"/>
    <property type="match status" value="1"/>
</dbReference>
<gene>
    <name evidence="8" type="ORF">QH73_0001340</name>
</gene>
<sequence>MKPPQLDRDFEALLDYLKHNQGCDLTGYKRPTLMRRFSCRMQQLHIDRYQDYLQYLQSHSQEWIELLDSILINVTSFFRDREAWDYLASEIVPKIIASKQPDEPIRVWSAGCASGQEVYSLLILFAEALGIESCLQRVQLYATDVDKVALQQARQAVYLANEVKGLAPDLLEKYFEPTEQGYAFDRRLRRKVICGRHNLAEDAPMSKIDLLACRNTLMYFNSDIQASVLVRFHFALKNNGFLFLGKHETLTAQRPIFTLVNIKHRIYAKGLHLELGDCLSINPKSRPKETSDSSVSQLCFWRAAFETSPFAQLSVDLNNRLVAANEQANFLFRLTLDDANLPFSELAPGKLVSSHITIGKFYCDRHPVNLKNMKQTTSEGTKYLDIFIVPVFSTNNNNLLGVNLTFIDVSDRQQLVEKLEYKSLELARVLETCQETKTALDTTRIELDETQKELEALHQEIQFLERDMQLRN</sequence>
<dbReference type="AlphaFoldDB" id="A0A9X5E0P2"/>
<keyword evidence="4" id="KW-0808">Transferase</keyword>
<feature type="domain" description="CheR-type methyltransferase" evidence="7">
    <location>
        <begin position="1"/>
        <end position="250"/>
    </location>
</feature>
<dbReference type="GO" id="GO:0032259">
    <property type="term" value="P:methylation"/>
    <property type="evidence" value="ECO:0007669"/>
    <property type="project" value="UniProtKB-KW"/>
</dbReference>
<keyword evidence="5" id="KW-0949">S-adenosyl-L-methionine</keyword>
<evidence type="ECO:0000313" key="9">
    <source>
        <dbReference type="Proteomes" id="UP000031532"/>
    </source>
</evidence>
<evidence type="ECO:0000259" key="7">
    <source>
        <dbReference type="PROSITE" id="PS50123"/>
    </source>
</evidence>
<dbReference type="SUPFAM" id="SSF47757">
    <property type="entry name" value="Chemotaxis receptor methyltransferase CheR, N-terminal domain"/>
    <property type="match status" value="1"/>
</dbReference>
<protein>
    <recommendedName>
        <fullName evidence="2">protein-glutamate O-methyltransferase</fullName>
        <ecNumber evidence="2">2.1.1.80</ecNumber>
    </recommendedName>
</protein>
<organism evidence="8 9">
    <name type="scientific">Scytonema millei VB511283</name>
    <dbReference type="NCBI Taxonomy" id="1245923"/>
    <lineage>
        <taxon>Bacteria</taxon>
        <taxon>Bacillati</taxon>
        <taxon>Cyanobacteriota</taxon>
        <taxon>Cyanophyceae</taxon>
        <taxon>Nostocales</taxon>
        <taxon>Scytonemataceae</taxon>
        <taxon>Scytonema</taxon>
    </lineage>
</organism>
<evidence type="ECO:0000256" key="4">
    <source>
        <dbReference type="ARBA" id="ARBA00022679"/>
    </source>
</evidence>
<dbReference type="SMART" id="SM00138">
    <property type="entry name" value="MeTrc"/>
    <property type="match status" value="1"/>
</dbReference>
<dbReference type="PANTHER" id="PTHR24422">
    <property type="entry name" value="CHEMOTAXIS PROTEIN METHYLTRANSFERASE"/>
    <property type="match status" value="1"/>
</dbReference>
<dbReference type="InterPro" id="IPR000780">
    <property type="entry name" value="CheR_MeTrfase"/>
</dbReference>
<evidence type="ECO:0000256" key="3">
    <source>
        <dbReference type="ARBA" id="ARBA00022603"/>
    </source>
</evidence>
<dbReference type="Gene3D" id="1.10.155.10">
    <property type="entry name" value="Chemotaxis receptor methyltransferase CheR, N-terminal domain"/>
    <property type="match status" value="1"/>
</dbReference>
<dbReference type="InterPro" id="IPR036804">
    <property type="entry name" value="CheR_N_sf"/>
</dbReference>
<evidence type="ECO:0000256" key="6">
    <source>
        <dbReference type="SAM" id="Coils"/>
    </source>
</evidence>
<dbReference type="RefSeq" id="WP_039714939.1">
    <property type="nucleotide sequence ID" value="NZ_JTJC03000001.1"/>
</dbReference>
<evidence type="ECO:0000256" key="1">
    <source>
        <dbReference type="ARBA" id="ARBA00001541"/>
    </source>
</evidence>
<dbReference type="Pfam" id="PF03705">
    <property type="entry name" value="CheR_N"/>
    <property type="match status" value="1"/>
</dbReference>
<dbReference type="SUPFAM" id="SSF53335">
    <property type="entry name" value="S-adenosyl-L-methionine-dependent methyltransferases"/>
    <property type="match status" value="1"/>
</dbReference>
<dbReference type="Proteomes" id="UP000031532">
    <property type="component" value="Unassembled WGS sequence"/>
</dbReference>
<dbReference type="EMBL" id="JTJC03000001">
    <property type="protein sequence ID" value="NHC33321.1"/>
    <property type="molecule type" value="Genomic_DNA"/>
</dbReference>
<name>A0A9X5E0P2_9CYAN</name>
<reference evidence="8 9" key="1">
    <citation type="journal article" date="2015" name="Genome Announc.">
        <title>Draft Genome Sequence of the Terrestrial Cyanobacterium Scytonema millei VB511283, Isolated from Eastern India.</title>
        <authorList>
            <person name="Sen D."/>
            <person name="Chandrababunaidu M.M."/>
            <person name="Singh D."/>
            <person name="Sanghi N."/>
            <person name="Ghorai A."/>
            <person name="Mishra G.P."/>
            <person name="Madduluri M."/>
            <person name="Adhikary S.P."/>
            <person name="Tripathy S."/>
        </authorList>
    </citation>
    <scope>NUCLEOTIDE SEQUENCE [LARGE SCALE GENOMIC DNA]</scope>
    <source>
        <strain evidence="8 9">VB511283</strain>
    </source>
</reference>
<evidence type="ECO:0000256" key="5">
    <source>
        <dbReference type="ARBA" id="ARBA00022691"/>
    </source>
</evidence>
<dbReference type="GO" id="GO:0008983">
    <property type="term" value="F:protein-glutamate O-methyltransferase activity"/>
    <property type="evidence" value="ECO:0007669"/>
    <property type="project" value="UniProtKB-EC"/>
</dbReference>
<dbReference type="InterPro" id="IPR022642">
    <property type="entry name" value="CheR_C"/>
</dbReference>
<keyword evidence="6" id="KW-0175">Coiled coil</keyword>
<dbReference type="InterPro" id="IPR029063">
    <property type="entry name" value="SAM-dependent_MTases_sf"/>
</dbReference>
<comment type="caution">
    <text evidence="8">The sequence shown here is derived from an EMBL/GenBank/DDBJ whole genome shotgun (WGS) entry which is preliminary data.</text>
</comment>
<keyword evidence="9" id="KW-1185">Reference proteome</keyword>
<dbReference type="PANTHER" id="PTHR24422:SF10">
    <property type="entry name" value="CHEMOTAXIS PROTEIN METHYLTRANSFERASE 2"/>
    <property type="match status" value="1"/>
</dbReference>